<gene>
    <name evidence="1" type="ORF">Q5741_15305</name>
</gene>
<dbReference type="Proteomes" id="UP001240171">
    <property type="component" value="Unassembled WGS sequence"/>
</dbReference>
<dbReference type="InterPro" id="IPR025368">
    <property type="entry name" value="DUF4272"/>
</dbReference>
<keyword evidence="2" id="KW-1185">Reference proteome</keyword>
<comment type="caution">
    <text evidence="1">The sequence shown here is derived from an EMBL/GenBank/DDBJ whole genome shotgun (WGS) entry which is preliminary data.</text>
</comment>
<accession>A0ABT9CGR9</accession>
<dbReference type="RefSeq" id="WP_305024991.1">
    <property type="nucleotide sequence ID" value="NZ_JAUQTB010000009.1"/>
</dbReference>
<evidence type="ECO:0000313" key="2">
    <source>
        <dbReference type="Proteomes" id="UP001240171"/>
    </source>
</evidence>
<reference evidence="1 2" key="1">
    <citation type="submission" date="2023-07" db="EMBL/GenBank/DDBJ databases">
        <title>Paenibacillus sp. JX-17 nov. isolated from soil.</title>
        <authorList>
            <person name="Wan Y."/>
            <person name="Liu B."/>
        </authorList>
    </citation>
    <scope>NUCLEOTIDE SEQUENCE [LARGE SCALE GENOMIC DNA]</scope>
    <source>
        <strain evidence="1 2">JX-17</strain>
    </source>
</reference>
<dbReference type="Pfam" id="PF14094">
    <property type="entry name" value="DUF4272"/>
    <property type="match status" value="1"/>
</dbReference>
<evidence type="ECO:0000313" key="1">
    <source>
        <dbReference type="EMBL" id="MDO7907778.1"/>
    </source>
</evidence>
<organism evidence="1 2">
    <name type="scientific">Paenibacillus lacisoli</name>
    <dbReference type="NCBI Taxonomy" id="3064525"/>
    <lineage>
        <taxon>Bacteria</taxon>
        <taxon>Bacillati</taxon>
        <taxon>Bacillota</taxon>
        <taxon>Bacilli</taxon>
        <taxon>Bacillales</taxon>
        <taxon>Paenibacillaceae</taxon>
        <taxon>Paenibacillus</taxon>
    </lineage>
</organism>
<sequence length="393" mass="44018">MKNCALYSSTFDLGQVEGMIRSIYPNAKMDVSGNGCRIQVKSGSWLNRKIKTFNIMTSKTHPEEFAAMLKEMENFFRQIPAENPKLHEKVLIKISTLQMVIGIESDSDISDAVRAELLRIIQELDGLMLWESSELLTPDGTLLLDTQGRMNADDYRVTAPSSFLHGELEDSVSGKSRKAHTEALLREQGIPVNEYLPALWGDEAAPGIRSQEETVRRAIALCITALKGECIGAGESLEDTRQLIQRVIGQYEADSFFSPKEQEFIGHEQPDATEAVGYSWGYEGFWVLLWALGHVDELGAPDQICDVAGAVSLLQQFDSYEAFAAASHLRSPDEILDAVDLIYRYDWICVDSRIREQPVPGGLDSGVVYERHRTLNWLAGYMGQDWDEVRTDT</sequence>
<protein>
    <submittedName>
        <fullName evidence="1">DUF4272 domain-containing protein</fullName>
    </submittedName>
</protein>
<dbReference type="EMBL" id="JAUQTB010000009">
    <property type="protein sequence ID" value="MDO7907778.1"/>
    <property type="molecule type" value="Genomic_DNA"/>
</dbReference>
<proteinExistence type="predicted"/>
<name>A0ABT9CGR9_9BACL</name>